<evidence type="ECO:0000313" key="4">
    <source>
        <dbReference type="Proteomes" id="UP000053593"/>
    </source>
</evidence>
<feature type="region of interest" description="Disordered" evidence="2">
    <location>
        <begin position="1"/>
        <end position="34"/>
    </location>
</feature>
<keyword evidence="4" id="KW-1185">Reference proteome</keyword>
<proteinExistence type="predicted"/>
<dbReference type="EMBL" id="KN834829">
    <property type="protein sequence ID" value="KIK53443.1"/>
    <property type="molecule type" value="Genomic_DNA"/>
</dbReference>
<organism evidence="3 4">
    <name type="scientific">Collybiopsis luxurians FD-317 M1</name>
    <dbReference type="NCBI Taxonomy" id="944289"/>
    <lineage>
        <taxon>Eukaryota</taxon>
        <taxon>Fungi</taxon>
        <taxon>Dikarya</taxon>
        <taxon>Basidiomycota</taxon>
        <taxon>Agaricomycotina</taxon>
        <taxon>Agaricomycetes</taxon>
        <taxon>Agaricomycetidae</taxon>
        <taxon>Agaricales</taxon>
        <taxon>Marasmiineae</taxon>
        <taxon>Omphalotaceae</taxon>
        <taxon>Collybiopsis</taxon>
        <taxon>Collybiopsis luxurians</taxon>
    </lineage>
</organism>
<reference evidence="3 4" key="1">
    <citation type="submission" date="2014-04" db="EMBL/GenBank/DDBJ databases">
        <title>Evolutionary Origins and Diversification of the Mycorrhizal Mutualists.</title>
        <authorList>
            <consortium name="DOE Joint Genome Institute"/>
            <consortium name="Mycorrhizal Genomics Consortium"/>
            <person name="Kohler A."/>
            <person name="Kuo A."/>
            <person name="Nagy L.G."/>
            <person name="Floudas D."/>
            <person name="Copeland A."/>
            <person name="Barry K.W."/>
            <person name="Cichocki N."/>
            <person name="Veneault-Fourrey C."/>
            <person name="LaButti K."/>
            <person name="Lindquist E.A."/>
            <person name="Lipzen A."/>
            <person name="Lundell T."/>
            <person name="Morin E."/>
            <person name="Murat C."/>
            <person name="Riley R."/>
            <person name="Ohm R."/>
            <person name="Sun H."/>
            <person name="Tunlid A."/>
            <person name="Henrissat B."/>
            <person name="Grigoriev I.V."/>
            <person name="Hibbett D.S."/>
            <person name="Martin F."/>
        </authorList>
    </citation>
    <scope>NUCLEOTIDE SEQUENCE [LARGE SCALE GENOMIC DNA]</scope>
    <source>
        <strain evidence="3 4">FD-317 M1</strain>
    </source>
</reference>
<name>A0A0D0CEN4_9AGAR</name>
<feature type="coiled-coil region" evidence="1">
    <location>
        <begin position="113"/>
        <end position="140"/>
    </location>
</feature>
<evidence type="ECO:0000313" key="3">
    <source>
        <dbReference type="EMBL" id="KIK53443.1"/>
    </source>
</evidence>
<evidence type="ECO:0000256" key="2">
    <source>
        <dbReference type="SAM" id="MobiDB-lite"/>
    </source>
</evidence>
<dbReference type="AlphaFoldDB" id="A0A0D0CEN4"/>
<protein>
    <submittedName>
        <fullName evidence="3">Uncharacterized protein</fullName>
    </submittedName>
</protein>
<dbReference type="OrthoDB" id="99432at2759"/>
<dbReference type="Proteomes" id="UP000053593">
    <property type="component" value="Unassembled WGS sequence"/>
</dbReference>
<keyword evidence="1" id="KW-0175">Coiled coil</keyword>
<dbReference type="HOGENOM" id="CLU_1349073_0_0_1"/>
<accession>A0A0D0CEN4</accession>
<sequence>MLRNALRAEDGINEKAAVGEVHDEPELQSEDEDKEVEFVEVQGMGKGKMKEKGKDVEETVLTKAFKIEAPLCSQPQKNQATNLLTQISAQLDPAAQQWRDEKQATHSFQLVYLQGLQAQLNEERRHWEQAEAQVHELELSLVHLETTVAIVPIFVPTDAHSTAIVHTVVIEIPLQIIKLIIHIVGALHPSLGGHLVLPIHPDS</sequence>
<feature type="compositionally biased region" description="Basic and acidic residues" evidence="2">
    <location>
        <begin position="1"/>
        <end position="13"/>
    </location>
</feature>
<gene>
    <name evidence="3" type="ORF">GYMLUDRAFT_250395</name>
</gene>
<evidence type="ECO:0000256" key="1">
    <source>
        <dbReference type="SAM" id="Coils"/>
    </source>
</evidence>